<protein>
    <submittedName>
        <fullName evidence="2">Uncharacterized protein</fullName>
    </submittedName>
</protein>
<dbReference type="Proteomes" id="UP001367676">
    <property type="component" value="Unassembled WGS sequence"/>
</dbReference>
<keyword evidence="1" id="KW-0472">Membrane</keyword>
<sequence>MAASCVMFHSVGPRSEPWGHSRDSERVCPSQVTVWSQKYERRERCMWPGAGARISELKMLGERASFSLAKSGAACERRALSPLLRAGWPQLRPQPAAIAEKAACFRVSRSDREERLQCAPANVFEYVFAAWLLFVAVAAAAALPILGHAIVVEAVPACQPAEAPDSTFDPLDALEEVKLESKLLGQWTKFFVKNEFILIIRFYSIRYPATRETVKCLLPFSIFEESTILLNLGFLFNVYISTKPKLETPNLVGAQFRLLYPTSGEGTFSLATTTSSEFVFCEVVPVPFYVALFFILFFFVAT</sequence>
<gene>
    <name evidence="2" type="ORF">V9T40_014805</name>
</gene>
<proteinExistence type="predicted"/>
<reference evidence="2 3" key="1">
    <citation type="submission" date="2024-03" db="EMBL/GenBank/DDBJ databases">
        <title>Adaptation during the transition from Ophiocordyceps entomopathogen to insect associate is accompanied by gene loss and intensified selection.</title>
        <authorList>
            <person name="Ward C.M."/>
            <person name="Onetto C.A."/>
            <person name="Borneman A.R."/>
        </authorList>
    </citation>
    <scope>NUCLEOTIDE SEQUENCE [LARGE SCALE GENOMIC DNA]</scope>
    <source>
        <strain evidence="2">AWRI1</strain>
        <tissue evidence="2">Single Adult Female</tissue>
    </source>
</reference>
<evidence type="ECO:0000313" key="3">
    <source>
        <dbReference type="Proteomes" id="UP001367676"/>
    </source>
</evidence>
<name>A0AAN9T2T5_9HEMI</name>
<dbReference type="AlphaFoldDB" id="A0AAN9T2T5"/>
<accession>A0AAN9T2T5</accession>
<feature type="transmembrane region" description="Helical" evidence="1">
    <location>
        <begin position="126"/>
        <end position="146"/>
    </location>
</feature>
<organism evidence="2 3">
    <name type="scientific">Parthenolecanium corni</name>
    <dbReference type="NCBI Taxonomy" id="536013"/>
    <lineage>
        <taxon>Eukaryota</taxon>
        <taxon>Metazoa</taxon>
        <taxon>Ecdysozoa</taxon>
        <taxon>Arthropoda</taxon>
        <taxon>Hexapoda</taxon>
        <taxon>Insecta</taxon>
        <taxon>Pterygota</taxon>
        <taxon>Neoptera</taxon>
        <taxon>Paraneoptera</taxon>
        <taxon>Hemiptera</taxon>
        <taxon>Sternorrhyncha</taxon>
        <taxon>Coccoidea</taxon>
        <taxon>Coccidae</taxon>
        <taxon>Parthenolecanium</taxon>
    </lineage>
</organism>
<feature type="transmembrane region" description="Helical" evidence="1">
    <location>
        <begin position="278"/>
        <end position="301"/>
    </location>
</feature>
<evidence type="ECO:0000313" key="2">
    <source>
        <dbReference type="EMBL" id="KAK7571201.1"/>
    </source>
</evidence>
<evidence type="ECO:0000256" key="1">
    <source>
        <dbReference type="SAM" id="Phobius"/>
    </source>
</evidence>
<keyword evidence="3" id="KW-1185">Reference proteome</keyword>
<keyword evidence="1" id="KW-1133">Transmembrane helix</keyword>
<keyword evidence="1" id="KW-0812">Transmembrane</keyword>
<comment type="caution">
    <text evidence="2">The sequence shown here is derived from an EMBL/GenBank/DDBJ whole genome shotgun (WGS) entry which is preliminary data.</text>
</comment>
<dbReference type="EMBL" id="JBBCAQ010000041">
    <property type="protein sequence ID" value="KAK7571201.1"/>
    <property type="molecule type" value="Genomic_DNA"/>
</dbReference>